<sequence>MQVLSKLYFYSQLGIRFKKKSYPFFAGYFIALFSMLLSIIINSQFL</sequence>
<keyword evidence="3" id="KW-1185">Reference proteome</keyword>
<keyword evidence="1" id="KW-0472">Membrane</keyword>
<comment type="caution">
    <text evidence="2">The sequence shown here is derived from an EMBL/GenBank/DDBJ whole genome shotgun (WGS) entry which is preliminary data.</text>
</comment>
<accession>A0A0F3N3J2</accession>
<keyword evidence="1" id="KW-1133">Transmembrane helix</keyword>
<feature type="transmembrane region" description="Helical" evidence="1">
    <location>
        <begin position="21"/>
        <end position="41"/>
    </location>
</feature>
<gene>
    <name evidence="2" type="ORF">APHACPA_1679</name>
</gene>
<dbReference type="AlphaFoldDB" id="A0A0F3N3J2"/>
<evidence type="ECO:0000313" key="2">
    <source>
        <dbReference type="EMBL" id="KJV62648.1"/>
    </source>
</evidence>
<organism evidence="2 3">
    <name type="scientific">Rickettsia amblyommatis str. Ac/Pa</name>
    <dbReference type="NCBI Taxonomy" id="1359164"/>
    <lineage>
        <taxon>Bacteria</taxon>
        <taxon>Pseudomonadati</taxon>
        <taxon>Pseudomonadota</taxon>
        <taxon>Alphaproteobacteria</taxon>
        <taxon>Rickettsiales</taxon>
        <taxon>Rickettsiaceae</taxon>
        <taxon>Rickettsieae</taxon>
        <taxon>Rickettsia</taxon>
        <taxon>spotted fever group</taxon>
    </lineage>
</organism>
<proteinExistence type="predicted"/>
<reference evidence="2 3" key="1">
    <citation type="submission" date="2015-01" db="EMBL/GenBank/DDBJ databases">
        <title>Genome Sequencing of Rickettsiales.</title>
        <authorList>
            <person name="Daugherty S.C."/>
            <person name="Su Q."/>
            <person name="Abolude K."/>
            <person name="Beier-Sexton M."/>
            <person name="Carlyon J.A."/>
            <person name="Carter R."/>
            <person name="Day N.P."/>
            <person name="Dumler S.J."/>
            <person name="Dyachenko V."/>
            <person name="Godinez A."/>
            <person name="Kurtti T.J."/>
            <person name="Lichay M."/>
            <person name="Mullins K.E."/>
            <person name="Ott S."/>
            <person name="Pappas-Brown V."/>
            <person name="Paris D.H."/>
            <person name="Patel P."/>
            <person name="Richards A.L."/>
            <person name="Sadzewicz L."/>
            <person name="Sears K."/>
            <person name="Seidman D."/>
            <person name="Sengamalay N."/>
            <person name="Stenos J."/>
            <person name="Tallon L.J."/>
            <person name="Vincent G."/>
            <person name="Fraser C.M."/>
            <person name="Munderloh U."/>
            <person name="Dunning-Hotopp J.C."/>
        </authorList>
    </citation>
    <scope>NUCLEOTIDE SEQUENCE [LARGE SCALE GENOMIC DNA]</scope>
    <source>
        <strain evidence="2 3">Ac/Pa</strain>
    </source>
</reference>
<dbReference type="Proteomes" id="UP000033556">
    <property type="component" value="Unassembled WGS sequence"/>
</dbReference>
<evidence type="ECO:0000313" key="3">
    <source>
        <dbReference type="Proteomes" id="UP000033556"/>
    </source>
</evidence>
<keyword evidence="1" id="KW-0812">Transmembrane</keyword>
<dbReference type="EMBL" id="LANR01000001">
    <property type="protein sequence ID" value="KJV62648.1"/>
    <property type="molecule type" value="Genomic_DNA"/>
</dbReference>
<dbReference type="PATRIC" id="fig|1359164.3.peg.1663"/>
<name>A0A0F3N3J2_RICAM</name>
<evidence type="ECO:0000256" key="1">
    <source>
        <dbReference type="SAM" id="Phobius"/>
    </source>
</evidence>
<protein>
    <submittedName>
        <fullName evidence="2">Uncharacterized protein</fullName>
    </submittedName>
</protein>